<accession>A0A9Q4C538</accession>
<dbReference type="SUPFAM" id="SSF52317">
    <property type="entry name" value="Class I glutamine amidotransferase-like"/>
    <property type="match status" value="1"/>
</dbReference>
<evidence type="ECO:0000259" key="1">
    <source>
        <dbReference type="Pfam" id="PF01965"/>
    </source>
</evidence>
<dbReference type="AlphaFoldDB" id="A0A9Q4C538"/>
<dbReference type="RefSeq" id="WP_266088040.1">
    <property type="nucleotide sequence ID" value="NZ_RKLV01000010.1"/>
</dbReference>
<organism evidence="2 3">
    <name type="scientific">Halorutilus salinus</name>
    <dbReference type="NCBI Taxonomy" id="2487751"/>
    <lineage>
        <taxon>Archaea</taxon>
        <taxon>Methanobacteriati</taxon>
        <taxon>Methanobacteriota</taxon>
        <taxon>Stenosarchaea group</taxon>
        <taxon>Halobacteria</taxon>
        <taxon>Halorutilales</taxon>
        <taxon>Halorutilaceae</taxon>
        <taxon>Halorutilus</taxon>
    </lineage>
</organism>
<proteinExistence type="predicted"/>
<protein>
    <submittedName>
        <fullName evidence="2">DJ-1/PfpI family protein</fullName>
    </submittedName>
</protein>
<dbReference type="InterPro" id="IPR029062">
    <property type="entry name" value="Class_I_gatase-like"/>
</dbReference>
<evidence type="ECO:0000313" key="3">
    <source>
        <dbReference type="Proteomes" id="UP001149411"/>
    </source>
</evidence>
<dbReference type="Pfam" id="PF01965">
    <property type="entry name" value="DJ-1_PfpI"/>
    <property type="match status" value="1"/>
</dbReference>
<comment type="caution">
    <text evidence="2">The sequence shown here is derived from an EMBL/GenBank/DDBJ whole genome shotgun (WGS) entry which is preliminary data.</text>
</comment>
<dbReference type="EMBL" id="RKLV01000010">
    <property type="protein sequence ID" value="MCX2819618.1"/>
    <property type="molecule type" value="Genomic_DNA"/>
</dbReference>
<evidence type="ECO:0000313" key="2">
    <source>
        <dbReference type="EMBL" id="MCX2819618.1"/>
    </source>
</evidence>
<name>A0A9Q4C538_9EURY</name>
<gene>
    <name evidence="2" type="ORF">EGH25_09685</name>
</gene>
<dbReference type="Proteomes" id="UP001149411">
    <property type="component" value="Unassembled WGS sequence"/>
</dbReference>
<feature type="domain" description="DJ-1/PfpI" evidence="1">
    <location>
        <begin position="3"/>
        <end position="147"/>
    </location>
</feature>
<dbReference type="InterPro" id="IPR002818">
    <property type="entry name" value="DJ-1/PfpI"/>
</dbReference>
<reference evidence="2" key="1">
    <citation type="submission" date="2022-09" db="EMBL/GenBank/DDBJ databases">
        <title>Haloadaptaus new haloarchaeum isolated from saline soil.</title>
        <authorList>
            <person name="Duran-Viseras A."/>
            <person name="Sanchez-Porro C."/>
            <person name="Ventosa A."/>
        </authorList>
    </citation>
    <scope>NUCLEOTIDE SEQUENCE</scope>
    <source>
        <strain evidence="2">F3-133</strain>
    </source>
</reference>
<sequence>MDALFVAADGFNDRELLYVAQRLREEDVEVVKARDVGDGTKTTLDDGYDLVHVTGGERGEKERARVGDTVRHGTEDGALVTAVGEGVEVLVEAGVAGDRQVAARGDTAEKVRAVDGRAYDEPVVVDAKMLTTVGGDALAEFGAEVVRKVRRARLKDL</sequence>
<dbReference type="Gene3D" id="3.40.50.880">
    <property type="match status" value="1"/>
</dbReference>
<keyword evidence="3" id="KW-1185">Reference proteome</keyword>